<evidence type="ECO:0000256" key="1">
    <source>
        <dbReference type="ARBA" id="ARBA00010609"/>
    </source>
</evidence>
<dbReference type="PROSITE" id="PS00080">
    <property type="entry name" value="MULTICOPPER_OXIDASE2"/>
    <property type="match status" value="1"/>
</dbReference>
<proteinExistence type="inferred from homology"/>
<dbReference type="PANTHER" id="PTHR11709:SF504">
    <property type="entry name" value="PLASTOCYANIN-LIKE DOMAIN-CONTAINING PROTEIN"/>
    <property type="match status" value="1"/>
</dbReference>
<dbReference type="SUPFAM" id="SSF49503">
    <property type="entry name" value="Cupredoxins"/>
    <property type="match status" value="3"/>
</dbReference>
<dbReference type="Gene3D" id="2.60.40.420">
    <property type="entry name" value="Cupredoxins - blue copper proteins"/>
    <property type="match status" value="3"/>
</dbReference>
<evidence type="ECO:0000256" key="2">
    <source>
        <dbReference type="ARBA" id="ARBA00022723"/>
    </source>
</evidence>
<keyword evidence="2" id="KW-0479">Metal-binding</keyword>
<dbReference type="Proteomes" id="UP001164746">
    <property type="component" value="Chromosome 2"/>
</dbReference>
<dbReference type="EMBL" id="CP111013">
    <property type="protein sequence ID" value="WAQ95422.1"/>
    <property type="molecule type" value="Genomic_DNA"/>
</dbReference>
<keyword evidence="7" id="KW-1185">Reference proteome</keyword>
<accession>A0ABY7DCM6</accession>
<dbReference type="Pfam" id="PF07731">
    <property type="entry name" value="Cu-oxidase_2"/>
    <property type="match status" value="2"/>
</dbReference>
<dbReference type="InterPro" id="IPR033138">
    <property type="entry name" value="Cu_oxidase_CS"/>
</dbReference>
<comment type="similarity">
    <text evidence="1">Belongs to the multicopper oxidase family.</text>
</comment>
<feature type="domain" description="Plastocyanin-like" evidence="4">
    <location>
        <begin position="41"/>
        <end position="97"/>
    </location>
</feature>
<gene>
    <name evidence="6" type="ORF">MAR_028112</name>
</gene>
<feature type="domain" description="Plastocyanin-like" evidence="4">
    <location>
        <begin position="359"/>
        <end position="451"/>
    </location>
</feature>
<keyword evidence="3" id="KW-0560">Oxidoreductase</keyword>
<dbReference type="PROSITE" id="PS00079">
    <property type="entry name" value="MULTICOPPER_OXIDASE1"/>
    <property type="match status" value="2"/>
</dbReference>
<dbReference type="InterPro" id="IPR045087">
    <property type="entry name" value="Cu-oxidase_fam"/>
</dbReference>
<dbReference type="InterPro" id="IPR011706">
    <property type="entry name" value="Cu-oxidase_C"/>
</dbReference>
<feature type="domain" description="Plastocyanin-like" evidence="5">
    <location>
        <begin position="189"/>
        <end position="296"/>
    </location>
</feature>
<evidence type="ECO:0000259" key="4">
    <source>
        <dbReference type="Pfam" id="PF07731"/>
    </source>
</evidence>
<organism evidence="6 7">
    <name type="scientific">Mya arenaria</name>
    <name type="common">Soft-shell clam</name>
    <dbReference type="NCBI Taxonomy" id="6604"/>
    <lineage>
        <taxon>Eukaryota</taxon>
        <taxon>Metazoa</taxon>
        <taxon>Spiralia</taxon>
        <taxon>Lophotrochozoa</taxon>
        <taxon>Mollusca</taxon>
        <taxon>Bivalvia</taxon>
        <taxon>Autobranchia</taxon>
        <taxon>Heteroconchia</taxon>
        <taxon>Euheterodonta</taxon>
        <taxon>Imparidentia</taxon>
        <taxon>Neoheterodontei</taxon>
        <taxon>Myida</taxon>
        <taxon>Myoidea</taxon>
        <taxon>Myidae</taxon>
        <taxon>Mya</taxon>
    </lineage>
</organism>
<evidence type="ECO:0000313" key="7">
    <source>
        <dbReference type="Proteomes" id="UP001164746"/>
    </source>
</evidence>
<evidence type="ECO:0000259" key="5">
    <source>
        <dbReference type="Pfam" id="PF07732"/>
    </source>
</evidence>
<dbReference type="PANTHER" id="PTHR11709">
    <property type="entry name" value="MULTI-COPPER OXIDASE"/>
    <property type="match status" value="1"/>
</dbReference>
<evidence type="ECO:0000256" key="3">
    <source>
        <dbReference type="ARBA" id="ARBA00023002"/>
    </source>
</evidence>
<dbReference type="Pfam" id="PF07732">
    <property type="entry name" value="Cu-oxidase_3"/>
    <property type="match status" value="1"/>
</dbReference>
<dbReference type="InterPro" id="IPR008972">
    <property type="entry name" value="Cupredoxin"/>
</dbReference>
<protein>
    <submittedName>
        <fullName evidence="6">HEPHL-like protein</fullName>
    </submittedName>
</protein>
<evidence type="ECO:0000313" key="6">
    <source>
        <dbReference type="EMBL" id="WAQ95422.1"/>
    </source>
</evidence>
<reference evidence="6" key="1">
    <citation type="submission" date="2022-11" db="EMBL/GenBank/DDBJ databases">
        <title>Centuries of genome instability and evolution in soft-shell clam transmissible cancer (bioRxiv).</title>
        <authorList>
            <person name="Hart S.F.M."/>
            <person name="Yonemitsu M.A."/>
            <person name="Giersch R.M."/>
            <person name="Beal B.F."/>
            <person name="Arriagada G."/>
            <person name="Davis B.W."/>
            <person name="Ostrander E.A."/>
            <person name="Goff S.P."/>
            <person name="Metzger M.J."/>
        </authorList>
    </citation>
    <scope>NUCLEOTIDE SEQUENCE</scope>
    <source>
        <strain evidence="6">MELC-2E11</strain>
        <tissue evidence="6">Siphon/mantle</tissue>
    </source>
</reference>
<dbReference type="InterPro" id="IPR011707">
    <property type="entry name" value="Cu-oxidase-like_N"/>
</dbReference>
<name>A0ABY7DCM6_MYAAR</name>
<dbReference type="InterPro" id="IPR002355">
    <property type="entry name" value="Cu_oxidase_Cu_BS"/>
</dbReference>
<sequence>MVVAVNGRAYGNLEGLDVCRDENVAWHVLSFGQGEGNHVVTFNGNNVVIDGMFRDSHVIISGQTFSALMKPDNVGNWSLFCHNTYHYDAGMTALYHVDTCGASNQPFYPTTGNVRRYYIAAVERKWNYAPNTIIPLDGSNFSLPSHDQHIRVQKEGKFIGSIYTKALYREFTDSTFTQEKVRSADEIHLGVLGPFIKAEVGDTVEVVFKNMASRPYSIHAQGLRYNKTYEGMGYNDGQTDNRGDSVQPGTTFIYRWEVPTTSGPSREGQKCVNFLYHSAVDPVKDVYAGLAGPIVVCRSGILDNNGMRTDSVEKEFALLFLAFDENKSWYFNQNIQENCPGADTSTPEFEESNKYDSINALIFNNVQGLIANSGDNIAWYVTGLGENEDIHTVHFHGHTYTYRTDQSHEGDVIEVFPGTYETVEMFASNPGTWLIHCHVGEHMKDGMIATYTIL</sequence>